<evidence type="ECO:0000313" key="2">
    <source>
        <dbReference type="Proteomes" id="UP000053237"/>
    </source>
</evidence>
<evidence type="ECO:0000313" key="1">
    <source>
        <dbReference type="EMBL" id="CCI10584.1"/>
    </source>
</evidence>
<reference evidence="1 2" key="1">
    <citation type="submission" date="2012-05" db="EMBL/GenBank/DDBJ databases">
        <title>Recombination and specialization in a pathogen metapopulation.</title>
        <authorList>
            <person name="Gardiner A."/>
            <person name="Kemen E."/>
            <person name="Schultz-Larsen T."/>
            <person name="MacLean D."/>
            <person name="Van Oosterhout C."/>
            <person name="Jones J.D.G."/>
        </authorList>
    </citation>
    <scope>NUCLEOTIDE SEQUENCE [LARGE SCALE GENOMIC DNA]</scope>
    <source>
        <strain evidence="1 2">Ac Nc2</strain>
    </source>
</reference>
<organism evidence="1 2">
    <name type="scientific">Albugo candida</name>
    <dbReference type="NCBI Taxonomy" id="65357"/>
    <lineage>
        <taxon>Eukaryota</taxon>
        <taxon>Sar</taxon>
        <taxon>Stramenopiles</taxon>
        <taxon>Oomycota</taxon>
        <taxon>Peronosporomycetes</taxon>
        <taxon>Albuginales</taxon>
        <taxon>Albuginaceae</taxon>
        <taxon>Albugo</taxon>
    </lineage>
</organism>
<dbReference type="AlphaFoldDB" id="A0A024FVA7"/>
<keyword evidence="2" id="KW-1185">Reference proteome</keyword>
<dbReference type="Proteomes" id="UP000053237">
    <property type="component" value="Unassembled WGS sequence"/>
</dbReference>
<accession>A0A024FVA7</accession>
<sequence length="103" mass="11578">MESTYIGNDVFDMCWILHLSAGKEGYITSVYSNSGTKTTLAKVQASQTFPFTEAFCFQLNPIVNLALEQLVSLISITRLCFSHYGRKGKIKVLQLESKYGSIW</sequence>
<gene>
    <name evidence="1" type="ORF">BN9_108830</name>
</gene>
<dbReference type="EMBL" id="CAIX01000309">
    <property type="protein sequence ID" value="CCI10584.1"/>
    <property type="molecule type" value="Genomic_DNA"/>
</dbReference>
<proteinExistence type="predicted"/>
<name>A0A024FVA7_9STRA</name>
<comment type="caution">
    <text evidence="1">The sequence shown here is derived from an EMBL/GenBank/DDBJ whole genome shotgun (WGS) entry which is preliminary data.</text>
</comment>
<dbReference type="InParanoid" id="A0A024FVA7"/>
<protein>
    <submittedName>
        <fullName evidence="1">Uncharacterized protein</fullName>
    </submittedName>
</protein>